<dbReference type="HOGENOM" id="CLU_1055281_0_0_1"/>
<dbReference type="PANTHER" id="PTHR33463">
    <property type="entry name" value="NB-ARC DOMAIN-CONTAINING PROTEIN-RELATED"/>
    <property type="match status" value="1"/>
</dbReference>
<dbReference type="InterPro" id="IPR050905">
    <property type="entry name" value="Plant_NBS-LRR"/>
</dbReference>
<dbReference type="EMBL" id="CM001885">
    <property type="protein sequence ID" value="EOY13021.1"/>
    <property type="molecule type" value="Genomic_DNA"/>
</dbReference>
<sequence length="264" mass="29986">MVTFKGFIMNTEDPIVLPSDIQQLQLRKCKGGRSSLNGIFGLKDVTDLKECTIIDSCNGLESIFSSWCASLQTLEVLHMRSLRNLEAIVGESVLSTPGTFSSLKEIHSVWCGKLKNLLSAKWVFRNLEEIEVRSCIGMEEIIASEIEGMSTDNVVMFTLPRLKILKLVHLPELKSICKTKEVMVCDSLQQIEIWNCPKLERIPPHLPLLELDNSQPSPPPCLKEICIDPEECWESMEWDHPNARNVLLPLLKFRNARKTQWKAV</sequence>
<organism evidence="3 4">
    <name type="scientific">Theobroma cacao</name>
    <name type="common">Cacao</name>
    <name type="synonym">Cocoa</name>
    <dbReference type="NCBI Taxonomy" id="3641"/>
    <lineage>
        <taxon>Eukaryota</taxon>
        <taxon>Viridiplantae</taxon>
        <taxon>Streptophyta</taxon>
        <taxon>Embryophyta</taxon>
        <taxon>Tracheophyta</taxon>
        <taxon>Spermatophyta</taxon>
        <taxon>Magnoliopsida</taxon>
        <taxon>eudicotyledons</taxon>
        <taxon>Gunneridae</taxon>
        <taxon>Pentapetalae</taxon>
        <taxon>rosids</taxon>
        <taxon>malvids</taxon>
        <taxon>Malvales</taxon>
        <taxon>Malvaceae</taxon>
        <taxon>Byttnerioideae</taxon>
        <taxon>Theobroma</taxon>
    </lineage>
</organism>
<dbReference type="Gramene" id="EOY13021">
    <property type="protein sequence ID" value="EOY13021"/>
    <property type="gene ID" value="TCM_031523"/>
</dbReference>
<dbReference type="OMA" id="CKEVIIC"/>
<dbReference type="Proteomes" id="UP000026915">
    <property type="component" value="Chromosome 7"/>
</dbReference>
<dbReference type="InterPro" id="IPR032675">
    <property type="entry name" value="LRR_dom_sf"/>
</dbReference>
<dbReference type="Gene3D" id="3.80.10.10">
    <property type="entry name" value="Ribonuclease Inhibitor"/>
    <property type="match status" value="1"/>
</dbReference>
<dbReference type="PANTHER" id="PTHR33463:SF217">
    <property type="entry name" value="DISEASE RESISTANCE PROTEIN RPS2-LIKE"/>
    <property type="match status" value="1"/>
</dbReference>
<proteinExistence type="predicted"/>
<evidence type="ECO:0000259" key="2">
    <source>
        <dbReference type="Pfam" id="PF23247"/>
    </source>
</evidence>
<dbReference type="InParanoid" id="A0A061F7J8"/>
<evidence type="ECO:0000313" key="4">
    <source>
        <dbReference type="Proteomes" id="UP000026915"/>
    </source>
</evidence>
<evidence type="ECO:0000313" key="3">
    <source>
        <dbReference type="EMBL" id="EOY13021.1"/>
    </source>
</evidence>
<protein>
    <submittedName>
        <fullName evidence="3">Nbs-lrr resistance-like protein</fullName>
    </submittedName>
</protein>
<reference evidence="3 4" key="1">
    <citation type="journal article" date="2013" name="Genome Biol.">
        <title>The genome sequence of the most widely cultivated cacao type and its use to identify candidate genes regulating pod color.</title>
        <authorList>
            <person name="Motamayor J.C."/>
            <person name="Mockaitis K."/>
            <person name="Schmutz J."/>
            <person name="Haiminen N."/>
            <person name="Iii D.L."/>
            <person name="Cornejo O."/>
            <person name="Findley S.D."/>
            <person name="Zheng P."/>
            <person name="Utro F."/>
            <person name="Royaert S."/>
            <person name="Saski C."/>
            <person name="Jenkins J."/>
            <person name="Podicheti R."/>
            <person name="Zhao M."/>
            <person name="Scheffler B.E."/>
            <person name="Stack J.C."/>
            <person name="Feltus F.A."/>
            <person name="Mustiga G.M."/>
            <person name="Amores F."/>
            <person name="Phillips W."/>
            <person name="Marelli J.P."/>
            <person name="May G.D."/>
            <person name="Shapiro H."/>
            <person name="Ma J."/>
            <person name="Bustamante C.D."/>
            <person name="Schnell R.J."/>
            <person name="Main D."/>
            <person name="Gilbert D."/>
            <person name="Parida L."/>
            <person name="Kuhn D.N."/>
        </authorList>
    </citation>
    <scope>NUCLEOTIDE SEQUENCE [LARGE SCALE GENOMIC DNA]</scope>
    <source>
        <strain evidence="4">cv. Matina 1-6</strain>
    </source>
</reference>
<dbReference type="AlphaFoldDB" id="A0A061F7J8"/>
<dbReference type="SUPFAM" id="SSF52058">
    <property type="entry name" value="L domain-like"/>
    <property type="match status" value="1"/>
</dbReference>
<evidence type="ECO:0000256" key="1">
    <source>
        <dbReference type="ARBA" id="ARBA00022821"/>
    </source>
</evidence>
<feature type="domain" description="Disease resistance protein At4g27190-like leucine-rich repeats" evidence="2">
    <location>
        <begin position="84"/>
        <end position="203"/>
    </location>
</feature>
<keyword evidence="1" id="KW-0611">Plant defense</keyword>
<keyword evidence="4" id="KW-1185">Reference proteome</keyword>
<dbReference type="InterPro" id="IPR057135">
    <property type="entry name" value="At4g27190-like_LRR"/>
</dbReference>
<name>A0A061F7J8_THECC</name>
<dbReference type="eggNOG" id="KOG4658">
    <property type="taxonomic scope" value="Eukaryota"/>
</dbReference>
<dbReference type="Pfam" id="PF23247">
    <property type="entry name" value="LRR_RPS2"/>
    <property type="match status" value="1"/>
</dbReference>
<accession>A0A061F7J8</accession>
<gene>
    <name evidence="3" type="ORF">TCM_031523</name>
</gene>
<dbReference type="STRING" id="3641.A0A061F7J8"/>